<name>A0ABR6WQQ6_9FIRM</name>
<dbReference type="Pfam" id="PF07993">
    <property type="entry name" value="NAD_binding_4"/>
    <property type="match status" value="1"/>
</dbReference>
<dbReference type="InterPro" id="IPR020845">
    <property type="entry name" value="AMP-binding_CS"/>
</dbReference>
<dbReference type="Gene3D" id="2.30.38.10">
    <property type="entry name" value="Luciferase, Domain 3"/>
    <property type="match status" value="1"/>
</dbReference>
<dbReference type="SUPFAM" id="SSF47336">
    <property type="entry name" value="ACP-like"/>
    <property type="match status" value="2"/>
</dbReference>
<sequence>MKNFTDRQPINAATAPAEHSTAFAQQNDSRAMAASFAYFERIFAGLETDSNPIFDYPGNISQKGVPDECVTAAVCAPPELNAFLATNNLTPDAFFIGAWAYTLAKFSGQDESVFCLEPQNSADPLLPIFIKIDETGLISDYLSGVQSNYQETVAHNACPFEQLAGELNIKADLRFVFQADTGVVPDLGHANLAAVISATETSFTLSLHYRSDLYNQETIRRLADLFETTVRGFLSETRLLELTLISAADRLACEAFNRTEIPYDTSLTIVAMLRNQMQKTPDHTALVYNDVQLTYRELDTITDRLAKHIKSFGIGREDIVPILLPKCEAMTIASIAVLKAGAAYQPLDPTYPMDRLAFMINDTGAGLMIADEAMLALVPEYTGQIILTKDIGTLPDSDIVLEDPRPEDLFIMLYTSGSTGVPKGVMLEHRNVVCFCQWYQRYYDLDETANVIAYASFGFDANIMDTYPALTVGGSLHIIPDEIRLDLLRLNDYFEANDVTHAFMTTQVGRQFADNIDNHSLKHLSTGGEKLAAIRPPSYPFHNLYGPTETAVIATSFLIDGEYDNIPIGKALDNVKMYILDRYQRQVPIGVPGELCIAGLHVGRGYLNRPEATAAAFGQNPFCDAAPYDRLYYSGDIVRYRPDGNIEFVGRRDAQVKIRGFRVELTEIEAVIRQFPGINDVTVVAYDDPSGVKYIVAYVVADSPVDITALNAFIEAEKPPYMVPAVTMQIDKIPLNQNMKVNKKALPVPVKQQTDRTPPQNPTQQQIFDCVAKILGHDQFGITTDLQDAGLTSIGTVTLNVRLSQLFGVVVKSRDLKEHHTVAQLEAFLTSAAAATPATAATKQDAYPLTQTQMGLFVESMANPEELLYHIPFLFKLHPDVDLARLKTAIEAAIDAHAYIKTRFFMDDDGEIMQRRRDDSPFTLRIRDYLDKDKLVTPFKLIDGRLFNATLYQTKDGNYFFIDIHHSICDGTSLVILIEDINRAYGGAALEPENYSSFDAARDEQLSRAGAEYAQAEAYFADLFSGCDTDFLPGPDKNETAKTLGIVSLIPERLEVAAVASYCDAHRLSPNAFFVGLFGYVLGRYNYKDHSVFTTIYNGRSDSRTDRAIGMFVKTLPVSCQLGSSASQLFSATKEQLMDSMDHDIYSFAEISRAFGISTDLMFVYQGDNFEFDSLAGQPTEALEVMSEGVIAAISVEVSIREGRYYFRASFESNRYEDSSITALLENLARAAEQALVSDDLSQIRLLFDEDREMVDDPRYHGRTFVDLFGAAAAAFPDHIAVRDKRGNITYAELDAASDTLALQLLAAGVKKEDFIGVLAGRTREFIIGVVATMKAGGAYVPLDPEYPEDRLRYMLEDCAADILLYVDDYRDLTRFYQHQTISLDAITAGIHQPDKSWATAQPAPADLAYMIYTSGSTGKPKGVMINHGNLANLILNETLSQELDEHTRCGQYSSFCFDASVVGIFPALANGCCLYLFAEEVRKDAVQVCQLIKDEAINVAVFPTQMGEIIIDNLTDDSSLTRVILGGEKFKRYYDRPYATINAYGPTESTVETTIFTIDQAYRNIPIGKSLINVRSYIVDEQMNPVPVGVPGELCHAGRQIARGYHNLPEKTAAAFVANPFAVGADDRVLYRTGDMARRRGDGNIEYIGRIDSQVKIRGYRIELSEIEGALRAHPGVSETVVTVLEQGGNQYIVGYYTRPEGAIDPKVWHHLLLSQLPEYMIPTFYVHLAKMPVTPGGKIDKKALPQPETGLKKADYLAPEGELEQKLCDIFGATLGLETVSVLDDFFTIGGTSISATKVAMKCMTQQIPLAYADIFEYKTIRSLAAFVEKSEAATIDPTDIIKNFDYQNLLPVLAENDVKNLAAIAPSALGDIILTGATGFLGAHMLREFLDHYDGKVTCFIRQGKARSLEQRIKTMLVYYFDRDYQELFGTRIFCVEGDITSRESVMKLAAVEAGTVINCAACVKHFVADDTLEKINVRGVENLIDLCLKTGQQLIQVSTVSIAGEGINGAPPPDKRIRENELYFDQSLENAYVHSKFLAERAVLAAVAEAGLAAKIMRVGNLMSRNSDGEFQINFLHNGFMRGLKGYKILGQFPVSALSQAVEFSPIDTTAHAILKLSQTNRELTVFHPYNNHTVYMADVLAEMNAYGFAIKVVSDADFGAALQAGMADAEVAPAISGLIVYLTSDTVNNVYPIDPENRFTTEVLYRIGHSWPITNETYMHKSIAALDGLGFFDLDEN</sequence>
<dbReference type="Gene3D" id="3.40.50.980">
    <property type="match status" value="2"/>
</dbReference>
<dbReference type="InterPro" id="IPR000873">
    <property type="entry name" value="AMP-dep_synth/lig_dom"/>
</dbReference>
<dbReference type="Pfam" id="PF13193">
    <property type="entry name" value="AMP-binding_C"/>
    <property type="match status" value="1"/>
</dbReference>
<protein>
    <submittedName>
        <fullName evidence="7">Amino acid adenylation domain-containing protein</fullName>
    </submittedName>
</protein>
<dbReference type="PROSITE" id="PS00455">
    <property type="entry name" value="AMP_BINDING"/>
    <property type="match status" value="2"/>
</dbReference>
<dbReference type="NCBIfam" id="TIGR01733">
    <property type="entry name" value="AA-adenyl-dom"/>
    <property type="match status" value="2"/>
</dbReference>
<dbReference type="CDD" id="cd05930">
    <property type="entry name" value="A_NRPS"/>
    <property type="match status" value="2"/>
</dbReference>
<dbReference type="InterPro" id="IPR036736">
    <property type="entry name" value="ACP-like_sf"/>
</dbReference>
<comment type="cofactor">
    <cofactor evidence="1">
        <name>pantetheine 4'-phosphate</name>
        <dbReference type="ChEBI" id="CHEBI:47942"/>
    </cofactor>
</comment>
<dbReference type="InterPro" id="IPR025110">
    <property type="entry name" value="AMP-bd_C"/>
</dbReference>
<evidence type="ECO:0000256" key="4">
    <source>
        <dbReference type="ARBA" id="ARBA00022598"/>
    </source>
</evidence>
<reference evidence="7 8" key="1">
    <citation type="journal article" date="2020" name="mSystems">
        <title>Defining Genomic and Predicted Metabolic Features of the Acetobacterium Genus.</title>
        <authorList>
            <person name="Ross D.E."/>
            <person name="Marshall C.W."/>
            <person name="Gulliver D."/>
            <person name="May H.D."/>
            <person name="Norman R.S."/>
        </authorList>
    </citation>
    <scope>NUCLEOTIDE SEQUENCE [LARGE SCALE GENOMIC DNA]</scope>
    <source>
        <strain evidence="7 8">DSM 8238</strain>
    </source>
</reference>
<evidence type="ECO:0000256" key="1">
    <source>
        <dbReference type="ARBA" id="ARBA00001957"/>
    </source>
</evidence>
<dbReference type="InterPro" id="IPR013120">
    <property type="entry name" value="FAR_NAD-bd"/>
</dbReference>
<dbReference type="Gene3D" id="3.40.50.12780">
    <property type="entry name" value="N-terminal domain of ligase-like"/>
    <property type="match status" value="1"/>
</dbReference>
<evidence type="ECO:0000313" key="8">
    <source>
        <dbReference type="Proteomes" id="UP000603234"/>
    </source>
</evidence>
<dbReference type="InterPro" id="IPR045851">
    <property type="entry name" value="AMP-bd_C_sf"/>
</dbReference>
<organism evidence="7 8">
    <name type="scientific">Acetobacterium fimetarium</name>
    <dbReference type="NCBI Taxonomy" id="52691"/>
    <lineage>
        <taxon>Bacteria</taxon>
        <taxon>Bacillati</taxon>
        <taxon>Bacillota</taxon>
        <taxon>Clostridia</taxon>
        <taxon>Eubacteriales</taxon>
        <taxon>Eubacteriaceae</taxon>
        <taxon>Acetobacterium</taxon>
    </lineage>
</organism>
<dbReference type="InterPro" id="IPR036291">
    <property type="entry name" value="NAD(P)-bd_dom_sf"/>
</dbReference>
<dbReference type="Gene3D" id="3.30.559.30">
    <property type="entry name" value="Nonribosomal peptide synthetase, condensation domain"/>
    <property type="match status" value="2"/>
</dbReference>
<dbReference type="Gene3D" id="3.30.559.10">
    <property type="entry name" value="Chloramphenicol acetyltransferase-like domain"/>
    <property type="match status" value="1"/>
</dbReference>
<dbReference type="EMBL" id="WJBC01000001">
    <property type="protein sequence ID" value="MBC3802929.1"/>
    <property type="molecule type" value="Genomic_DNA"/>
</dbReference>
<dbReference type="Pfam" id="PF00501">
    <property type="entry name" value="AMP-binding"/>
    <property type="match status" value="2"/>
</dbReference>
<dbReference type="InterPro" id="IPR001242">
    <property type="entry name" value="Condensation_dom"/>
</dbReference>
<dbReference type="Proteomes" id="UP000603234">
    <property type="component" value="Unassembled WGS sequence"/>
</dbReference>
<evidence type="ECO:0000256" key="2">
    <source>
        <dbReference type="ARBA" id="ARBA00022450"/>
    </source>
</evidence>
<dbReference type="Gene3D" id="3.40.50.720">
    <property type="entry name" value="NAD(P)-binding Rossmann-like Domain"/>
    <property type="match status" value="1"/>
</dbReference>
<keyword evidence="4" id="KW-0436">Ligase</keyword>
<dbReference type="SUPFAM" id="SSF51735">
    <property type="entry name" value="NAD(P)-binding Rossmann-fold domains"/>
    <property type="match status" value="1"/>
</dbReference>
<dbReference type="InterPro" id="IPR023213">
    <property type="entry name" value="CAT-like_dom_sf"/>
</dbReference>
<dbReference type="RefSeq" id="WP_186840851.1">
    <property type="nucleotide sequence ID" value="NZ_WJBC01000001.1"/>
</dbReference>
<comment type="caution">
    <text evidence="7">The sequence shown here is derived from an EMBL/GenBank/DDBJ whole genome shotgun (WGS) entry which is preliminary data.</text>
</comment>
<evidence type="ECO:0000256" key="5">
    <source>
        <dbReference type="SAM" id="MobiDB-lite"/>
    </source>
</evidence>
<evidence type="ECO:0000313" key="7">
    <source>
        <dbReference type="EMBL" id="MBC3802929.1"/>
    </source>
</evidence>
<dbReference type="Pfam" id="PF00550">
    <property type="entry name" value="PP-binding"/>
    <property type="match status" value="2"/>
</dbReference>
<dbReference type="InterPro" id="IPR010071">
    <property type="entry name" value="AA_adenyl_dom"/>
</dbReference>
<dbReference type="PANTHER" id="PTHR45527:SF1">
    <property type="entry name" value="FATTY ACID SYNTHASE"/>
    <property type="match status" value="1"/>
</dbReference>
<feature type="region of interest" description="Disordered" evidence="5">
    <location>
        <begin position="1"/>
        <end position="21"/>
    </location>
</feature>
<proteinExistence type="predicted"/>
<dbReference type="PROSITE" id="PS50075">
    <property type="entry name" value="CARRIER"/>
    <property type="match status" value="2"/>
</dbReference>
<dbReference type="NCBIfam" id="NF003417">
    <property type="entry name" value="PRK04813.1"/>
    <property type="match status" value="2"/>
</dbReference>
<dbReference type="SUPFAM" id="SSF56801">
    <property type="entry name" value="Acetyl-CoA synthetase-like"/>
    <property type="match status" value="2"/>
</dbReference>
<gene>
    <name evidence="7" type="ORF">GH808_00535</name>
</gene>
<evidence type="ECO:0000256" key="3">
    <source>
        <dbReference type="ARBA" id="ARBA00022553"/>
    </source>
</evidence>
<keyword evidence="2" id="KW-0596">Phosphopantetheine</keyword>
<dbReference type="PANTHER" id="PTHR45527">
    <property type="entry name" value="NONRIBOSOMAL PEPTIDE SYNTHETASE"/>
    <property type="match status" value="1"/>
</dbReference>
<feature type="domain" description="Carrier" evidence="6">
    <location>
        <begin position="1760"/>
        <end position="1834"/>
    </location>
</feature>
<dbReference type="InterPro" id="IPR009081">
    <property type="entry name" value="PP-bd_ACP"/>
</dbReference>
<dbReference type="SUPFAM" id="SSF52777">
    <property type="entry name" value="CoA-dependent acyltransferases"/>
    <property type="match status" value="3"/>
</dbReference>
<keyword evidence="8" id="KW-1185">Reference proteome</keyword>
<evidence type="ECO:0000259" key="6">
    <source>
        <dbReference type="PROSITE" id="PS50075"/>
    </source>
</evidence>
<keyword evidence="3" id="KW-0597">Phosphoprotein</keyword>
<dbReference type="Gene3D" id="3.30.300.30">
    <property type="match status" value="2"/>
</dbReference>
<dbReference type="Gene3D" id="1.10.1200.10">
    <property type="entry name" value="ACP-like"/>
    <property type="match status" value="2"/>
</dbReference>
<dbReference type="Pfam" id="PF00668">
    <property type="entry name" value="Condensation"/>
    <property type="match status" value="1"/>
</dbReference>
<accession>A0ABR6WQQ6</accession>
<feature type="domain" description="Carrier" evidence="6">
    <location>
        <begin position="758"/>
        <end position="833"/>
    </location>
</feature>
<dbReference type="InterPro" id="IPR042099">
    <property type="entry name" value="ANL_N_sf"/>
</dbReference>